<accession>D1ANZ5</accession>
<keyword evidence="4" id="KW-1185">Reference proteome</keyword>
<reference evidence="4" key="1">
    <citation type="submission" date="2009-09" db="EMBL/GenBank/DDBJ databases">
        <title>The complete chromosome of Sebaldella termitidis ATCC 33386.</title>
        <authorList>
            <consortium name="US DOE Joint Genome Institute (JGI-PGF)"/>
            <person name="Lucas S."/>
            <person name="Copeland A."/>
            <person name="Lapidus A."/>
            <person name="Glavina del Rio T."/>
            <person name="Dalin E."/>
            <person name="Tice H."/>
            <person name="Bruce D."/>
            <person name="Goodwin L."/>
            <person name="Pitluck S."/>
            <person name="Kyrpides N."/>
            <person name="Mavromatis K."/>
            <person name="Ivanova N."/>
            <person name="Mikhailova N."/>
            <person name="Sims D."/>
            <person name="Meincke L."/>
            <person name="Brettin T."/>
            <person name="Detter J.C."/>
            <person name="Han C."/>
            <person name="Larimer F."/>
            <person name="Land M."/>
            <person name="Hauser L."/>
            <person name="Markowitz V."/>
            <person name="Cheng J.F."/>
            <person name="Hugenholtz P."/>
            <person name="Woyke T."/>
            <person name="Wu D."/>
            <person name="Eisen J.A."/>
        </authorList>
    </citation>
    <scope>NUCLEOTIDE SEQUENCE [LARGE SCALE GENOMIC DNA]</scope>
    <source>
        <strain evidence="4">ATCC 33386 / NCTC 11300</strain>
    </source>
</reference>
<dbReference type="eggNOG" id="ENOG502ZP4N">
    <property type="taxonomic scope" value="Bacteria"/>
</dbReference>
<keyword evidence="2" id="KW-0812">Transmembrane</keyword>
<evidence type="ECO:0000256" key="2">
    <source>
        <dbReference type="SAM" id="Phobius"/>
    </source>
</evidence>
<evidence type="ECO:0000313" key="4">
    <source>
        <dbReference type="Proteomes" id="UP000000845"/>
    </source>
</evidence>
<dbReference type="KEGG" id="str:Sterm_0596"/>
<reference evidence="3 4" key="2">
    <citation type="journal article" date="2010" name="Stand. Genomic Sci.">
        <title>Complete genome sequence of Sebaldella termitidis type strain (NCTC 11300).</title>
        <authorList>
            <person name="Harmon-Smith M."/>
            <person name="Celia L."/>
            <person name="Chertkov O."/>
            <person name="Lapidus A."/>
            <person name="Copeland A."/>
            <person name="Glavina Del Rio T."/>
            <person name="Nolan M."/>
            <person name="Lucas S."/>
            <person name="Tice H."/>
            <person name="Cheng J.F."/>
            <person name="Han C."/>
            <person name="Detter J.C."/>
            <person name="Bruce D."/>
            <person name="Goodwin L."/>
            <person name="Pitluck S."/>
            <person name="Pati A."/>
            <person name="Liolios K."/>
            <person name="Ivanova N."/>
            <person name="Mavromatis K."/>
            <person name="Mikhailova N."/>
            <person name="Chen A."/>
            <person name="Palaniappan K."/>
            <person name="Land M."/>
            <person name="Hauser L."/>
            <person name="Chang Y.J."/>
            <person name="Jeffries C.D."/>
            <person name="Brettin T."/>
            <person name="Goker M."/>
            <person name="Beck B."/>
            <person name="Bristow J."/>
            <person name="Eisen J.A."/>
            <person name="Markowitz V."/>
            <person name="Hugenholtz P."/>
            <person name="Kyrpides N.C."/>
            <person name="Klenk H.P."/>
            <person name="Chen F."/>
        </authorList>
    </citation>
    <scope>NUCLEOTIDE SEQUENCE [LARGE SCALE GENOMIC DNA]</scope>
    <source>
        <strain evidence="4">ATCC 33386 / NCTC 11300</strain>
    </source>
</reference>
<proteinExistence type="predicted"/>
<name>D1ANZ5_SEBTE</name>
<feature type="transmembrane region" description="Helical" evidence="2">
    <location>
        <begin position="9"/>
        <end position="33"/>
    </location>
</feature>
<dbReference type="STRING" id="526218.Sterm_0596"/>
<dbReference type="EMBL" id="CP001739">
    <property type="protein sequence ID" value="ACZ07469.1"/>
    <property type="molecule type" value="Genomic_DNA"/>
</dbReference>
<keyword evidence="2" id="KW-0472">Membrane</keyword>
<sequence>MTDRQRNTLVVGCIIFGILALGSVGTGIIVTALGQTGNTARTRTVRSNRTEKAASQQQSSNEIQTKVFEEKERIEKKIQEYENIHLPNWYKLVEALETSDITDSYKYAETAKRQTKEILDDIPDVEWGNTGDKEFDIQCEQLRNKMLEVYTAKYESIVKLIIFIENPDSPEKMTEAIVAVEESADIWEDFIDEVSEVIY</sequence>
<organism evidence="3 4">
    <name type="scientific">Sebaldella termitidis (strain ATCC 33386 / NCTC 11300)</name>
    <dbReference type="NCBI Taxonomy" id="526218"/>
    <lineage>
        <taxon>Bacteria</taxon>
        <taxon>Fusobacteriati</taxon>
        <taxon>Fusobacteriota</taxon>
        <taxon>Fusobacteriia</taxon>
        <taxon>Fusobacteriales</taxon>
        <taxon>Leptotrichiaceae</taxon>
        <taxon>Sebaldella</taxon>
    </lineage>
</organism>
<dbReference type="HOGENOM" id="CLU_1371389_0_0_0"/>
<dbReference type="RefSeq" id="WP_012860065.1">
    <property type="nucleotide sequence ID" value="NC_013517.1"/>
</dbReference>
<keyword evidence="2" id="KW-1133">Transmembrane helix</keyword>
<evidence type="ECO:0000313" key="3">
    <source>
        <dbReference type="EMBL" id="ACZ07469.1"/>
    </source>
</evidence>
<protein>
    <submittedName>
        <fullName evidence="3">Uncharacterized protein</fullName>
    </submittedName>
</protein>
<gene>
    <name evidence="3" type="ordered locus">Sterm_0596</name>
</gene>
<evidence type="ECO:0000256" key="1">
    <source>
        <dbReference type="SAM" id="MobiDB-lite"/>
    </source>
</evidence>
<feature type="region of interest" description="Disordered" evidence="1">
    <location>
        <begin position="42"/>
        <end position="64"/>
    </location>
</feature>
<dbReference type="AlphaFoldDB" id="D1ANZ5"/>
<dbReference type="Proteomes" id="UP000000845">
    <property type="component" value="Chromosome"/>
</dbReference>